<dbReference type="EMBL" id="JAKKPZ010000101">
    <property type="protein sequence ID" value="KAI1702304.1"/>
    <property type="molecule type" value="Genomic_DNA"/>
</dbReference>
<dbReference type="AlphaFoldDB" id="A0AAD4MV47"/>
<keyword evidence="3" id="KW-1185">Reference proteome</keyword>
<feature type="domain" description="F-box" evidence="1">
    <location>
        <begin position="30"/>
        <end position="75"/>
    </location>
</feature>
<gene>
    <name evidence="2" type="ORF">DdX_15573</name>
</gene>
<accession>A0AAD4MV47</accession>
<dbReference type="Pfam" id="PF12937">
    <property type="entry name" value="F-box-like"/>
    <property type="match status" value="1"/>
</dbReference>
<dbReference type="SMART" id="SM00256">
    <property type="entry name" value="FBOX"/>
    <property type="match status" value="1"/>
</dbReference>
<dbReference type="InterPro" id="IPR036047">
    <property type="entry name" value="F-box-like_dom_sf"/>
</dbReference>
<reference evidence="2" key="1">
    <citation type="submission" date="2022-01" db="EMBL/GenBank/DDBJ databases">
        <title>Genome Sequence Resource for Two Populations of Ditylenchus destructor, the Migratory Endoparasitic Phytonematode.</title>
        <authorList>
            <person name="Zhang H."/>
            <person name="Lin R."/>
            <person name="Xie B."/>
        </authorList>
    </citation>
    <scope>NUCLEOTIDE SEQUENCE</scope>
    <source>
        <strain evidence="2">BazhouSP</strain>
    </source>
</reference>
<dbReference type="InterPro" id="IPR032675">
    <property type="entry name" value="LRR_dom_sf"/>
</dbReference>
<sequence length="464" mass="53614">MSGYNLRPRKHGASATPSYEFRLKRTTVGITNINELPDMTLAKIFEKLPRKDRLKIEEVCKKWHYVGKNLSWANYRIFYNTGYWNWPKKSVMQVKSLFERCGHHLRHLILWRWPPSTALVFLRLATGVQHLSFWSSKLDDEFLKELAIIAPHLKSLDLNPFKTSATSYELGLMECLKAMTCLEYLSIQSVLFDQNSLVQFPSSLTYLCLYSVINADQILIRVAKDCKEIKGLRLRADMNESAFNAISQMKSLTFLDLPFDIPYDIGYVFEALDELRALAINSLDELLLTTVARYCKKLEHLSIVHVGSPYAISPEEHANVLTFASLPSLCSFSIWIDKYSTQQITEFVSRLFDKQNLQHIYMNTYAFILPNVLFGMLRRCKAIQYIGVNVEQITRPMICQAVDEIDQSDKQLQSEFVEGTHPIVEVQWDGDLPKPYKWLRFISQIPPAAILDKWQYGWLSAGKP</sequence>
<dbReference type="PANTHER" id="PTHR16134">
    <property type="entry name" value="F-BOX/TPR REPEAT PROTEIN POF3"/>
    <property type="match status" value="1"/>
</dbReference>
<dbReference type="Proteomes" id="UP001201812">
    <property type="component" value="Unassembled WGS sequence"/>
</dbReference>
<dbReference type="PROSITE" id="PS50181">
    <property type="entry name" value="FBOX"/>
    <property type="match status" value="1"/>
</dbReference>
<protein>
    <submittedName>
        <fullName evidence="2">F-box domain containing protein</fullName>
    </submittedName>
</protein>
<name>A0AAD4MV47_9BILA</name>
<dbReference type="Gene3D" id="1.20.1280.50">
    <property type="match status" value="1"/>
</dbReference>
<dbReference type="Gene3D" id="3.80.10.10">
    <property type="entry name" value="Ribonuclease Inhibitor"/>
    <property type="match status" value="1"/>
</dbReference>
<evidence type="ECO:0000313" key="2">
    <source>
        <dbReference type="EMBL" id="KAI1702304.1"/>
    </source>
</evidence>
<dbReference type="InterPro" id="IPR001810">
    <property type="entry name" value="F-box_dom"/>
</dbReference>
<organism evidence="2 3">
    <name type="scientific">Ditylenchus destructor</name>
    <dbReference type="NCBI Taxonomy" id="166010"/>
    <lineage>
        <taxon>Eukaryota</taxon>
        <taxon>Metazoa</taxon>
        <taxon>Ecdysozoa</taxon>
        <taxon>Nematoda</taxon>
        <taxon>Chromadorea</taxon>
        <taxon>Rhabditida</taxon>
        <taxon>Tylenchina</taxon>
        <taxon>Tylenchomorpha</taxon>
        <taxon>Sphaerularioidea</taxon>
        <taxon>Anguinidae</taxon>
        <taxon>Anguininae</taxon>
        <taxon>Ditylenchus</taxon>
    </lineage>
</organism>
<evidence type="ECO:0000259" key="1">
    <source>
        <dbReference type="PROSITE" id="PS50181"/>
    </source>
</evidence>
<dbReference type="SUPFAM" id="SSF81383">
    <property type="entry name" value="F-box domain"/>
    <property type="match status" value="1"/>
</dbReference>
<comment type="caution">
    <text evidence="2">The sequence shown here is derived from an EMBL/GenBank/DDBJ whole genome shotgun (WGS) entry which is preliminary data.</text>
</comment>
<dbReference type="PANTHER" id="PTHR16134:SF119">
    <property type="entry name" value="AT02038P-RELATED"/>
    <property type="match status" value="1"/>
</dbReference>
<proteinExistence type="predicted"/>
<dbReference type="SUPFAM" id="SSF52047">
    <property type="entry name" value="RNI-like"/>
    <property type="match status" value="1"/>
</dbReference>
<evidence type="ECO:0000313" key="3">
    <source>
        <dbReference type="Proteomes" id="UP001201812"/>
    </source>
</evidence>